<evidence type="ECO:0000256" key="2">
    <source>
        <dbReference type="SAM" id="SignalP"/>
    </source>
</evidence>
<organism evidence="3 4">
    <name type="scientific">Brevundimonas vesicularis</name>
    <name type="common">Pseudomonas vesicularis</name>
    <dbReference type="NCBI Taxonomy" id="41276"/>
    <lineage>
        <taxon>Bacteria</taxon>
        <taxon>Pseudomonadati</taxon>
        <taxon>Pseudomonadota</taxon>
        <taxon>Alphaproteobacteria</taxon>
        <taxon>Caulobacterales</taxon>
        <taxon>Caulobacteraceae</taxon>
        <taxon>Brevundimonas</taxon>
    </lineage>
</organism>
<name>A0A2X1BM52_BREVE</name>
<feature type="chain" id="PRO_5016165706" evidence="2">
    <location>
        <begin position="25"/>
        <end position="321"/>
    </location>
</feature>
<evidence type="ECO:0000256" key="1">
    <source>
        <dbReference type="SAM" id="MobiDB-lite"/>
    </source>
</evidence>
<protein>
    <submittedName>
        <fullName evidence="3">Uncharacterized protein</fullName>
    </submittedName>
</protein>
<feature type="compositionally biased region" description="Polar residues" evidence="1">
    <location>
        <begin position="41"/>
        <end position="53"/>
    </location>
</feature>
<dbReference type="EMBL" id="UAQP01000005">
    <property type="protein sequence ID" value="SPU53592.1"/>
    <property type="molecule type" value="Genomic_DNA"/>
</dbReference>
<accession>A0A2X1BM52</accession>
<proteinExistence type="predicted"/>
<reference evidence="3 4" key="1">
    <citation type="submission" date="2018-06" db="EMBL/GenBank/DDBJ databases">
        <authorList>
            <consortium name="Pathogen Informatics"/>
            <person name="Doyle S."/>
        </authorList>
    </citation>
    <scope>NUCLEOTIDE SEQUENCE [LARGE SCALE GENOMIC DNA]</scope>
    <source>
        <strain evidence="3 4">NCTC11166</strain>
    </source>
</reference>
<evidence type="ECO:0000313" key="4">
    <source>
        <dbReference type="Proteomes" id="UP000251186"/>
    </source>
</evidence>
<evidence type="ECO:0000313" key="3">
    <source>
        <dbReference type="EMBL" id="SPU53592.1"/>
    </source>
</evidence>
<sequence>MKSRLAAAFAALVFSAFAVAPATAQDQERQQPQQQQQIPQSADNESAVRQSSGSRTSARPRRERAPAPPTPEQILAAAQAQMALTTTGCQVSEAKLLGKTASDTTVYEVACGTAPGYIVETKTPPEASSCIILAHSAEVARAADPTASPAQCTLAANTDIQKFLRQYAKDAGVACTVDQAKLRGQSNDGAVVYEVGCSDGPGYWIKQQAATWTKTPCIQIVAENGTCEFTTTAENAAFVKTLLAGSEAASCNVTEARLMGQNANGVFYEAKCDGADGVIARLNAENVVQQIYPCATAQQIGGGCKLTTAPAAAAAPAGGRP</sequence>
<gene>
    <name evidence="3" type="ORF">NCTC11166_01664</name>
</gene>
<dbReference type="Proteomes" id="UP000251186">
    <property type="component" value="Unassembled WGS sequence"/>
</dbReference>
<dbReference type="AlphaFoldDB" id="A0A2X1BM52"/>
<feature type="region of interest" description="Disordered" evidence="1">
    <location>
        <begin position="22"/>
        <end position="70"/>
    </location>
</feature>
<dbReference type="RefSeq" id="WP_220116520.1">
    <property type="nucleotide sequence ID" value="NZ_UAQP01000005.1"/>
</dbReference>
<keyword evidence="2" id="KW-0732">Signal</keyword>
<feature type="compositionally biased region" description="Low complexity" evidence="1">
    <location>
        <begin position="30"/>
        <end position="40"/>
    </location>
</feature>
<feature type="signal peptide" evidence="2">
    <location>
        <begin position="1"/>
        <end position="24"/>
    </location>
</feature>